<dbReference type="InterPro" id="IPR022793">
    <property type="entry name" value="Rrn10"/>
</dbReference>
<reference evidence="1" key="1">
    <citation type="journal article" date="2020" name="Stud. Mycol.">
        <title>101 Dothideomycetes genomes: a test case for predicting lifestyles and emergence of pathogens.</title>
        <authorList>
            <person name="Haridas S."/>
            <person name="Albert R."/>
            <person name="Binder M."/>
            <person name="Bloem J."/>
            <person name="Labutti K."/>
            <person name="Salamov A."/>
            <person name="Andreopoulos B."/>
            <person name="Baker S."/>
            <person name="Barry K."/>
            <person name="Bills G."/>
            <person name="Bluhm B."/>
            <person name="Cannon C."/>
            <person name="Castanera R."/>
            <person name="Culley D."/>
            <person name="Daum C."/>
            <person name="Ezra D."/>
            <person name="Gonzalez J."/>
            <person name="Henrissat B."/>
            <person name="Kuo A."/>
            <person name="Liang C."/>
            <person name="Lipzen A."/>
            <person name="Lutzoni F."/>
            <person name="Magnuson J."/>
            <person name="Mondo S."/>
            <person name="Nolan M."/>
            <person name="Ohm R."/>
            <person name="Pangilinan J."/>
            <person name="Park H.-J."/>
            <person name="Ramirez L."/>
            <person name="Alfaro M."/>
            <person name="Sun H."/>
            <person name="Tritt A."/>
            <person name="Yoshinaga Y."/>
            <person name="Zwiers L.-H."/>
            <person name="Turgeon B."/>
            <person name="Goodwin S."/>
            <person name="Spatafora J."/>
            <person name="Crous P."/>
            <person name="Grigoriev I."/>
        </authorList>
    </citation>
    <scope>NUCLEOTIDE SEQUENCE</scope>
    <source>
        <strain evidence="1">CBS 480.64</strain>
    </source>
</reference>
<evidence type="ECO:0000313" key="1">
    <source>
        <dbReference type="EMBL" id="KAF2858370.1"/>
    </source>
</evidence>
<dbReference type="OrthoDB" id="2565191at2759"/>
<evidence type="ECO:0000313" key="2">
    <source>
        <dbReference type="Proteomes" id="UP000799421"/>
    </source>
</evidence>
<dbReference type="AlphaFoldDB" id="A0A6A7BT27"/>
<dbReference type="Proteomes" id="UP000799421">
    <property type="component" value="Unassembled WGS sequence"/>
</dbReference>
<dbReference type="GO" id="GO:0006360">
    <property type="term" value="P:transcription by RNA polymerase I"/>
    <property type="evidence" value="ECO:0007669"/>
    <property type="project" value="InterPro"/>
</dbReference>
<dbReference type="PANTHER" id="PTHR28054">
    <property type="entry name" value="RNA POLYMERASE I-SPECIFIC TRANSCRIPTION INITIATION FACTOR RRN10"/>
    <property type="match status" value="1"/>
</dbReference>
<organism evidence="1 2">
    <name type="scientific">Piedraia hortae CBS 480.64</name>
    <dbReference type="NCBI Taxonomy" id="1314780"/>
    <lineage>
        <taxon>Eukaryota</taxon>
        <taxon>Fungi</taxon>
        <taxon>Dikarya</taxon>
        <taxon>Ascomycota</taxon>
        <taxon>Pezizomycotina</taxon>
        <taxon>Dothideomycetes</taxon>
        <taxon>Dothideomycetidae</taxon>
        <taxon>Capnodiales</taxon>
        <taxon>Piedraiaceae</taxon>
        <taxon>Piedraia</taxon>
    </lineage>
</organism>
<keyword evidence="2" id="KW-1185">Reference proteome</keyword>
<proteinExistence type="predicted"/>
<accession>A0A6A7BT27</accession>
<dbReference type="EMBL" id="MU006011">
    <property type="protein sequence ID" value="KAF2858370.1"/>
    <property type="molecule type" value="Genomic_DNA"/>
</dbReference>
<gene>
    <name evidence="1" type="ORF">K470DRAFT_221398</name>
</gene>
<protein>
    <submittedName>
        <fullName evidence="1">Uncharacterized protein</fullName>
    </submittedName>
</protein>
<dbReference type="PANTHER" id="PTHR28054:SF1">
    <property type="entry name" value="RNA POLYMERASE I-SPECIFIC TRANSCRIPTION INITIATION FACTOR RRN10"/>
    <property type="match status" value="1"/>
</dbReference>
<sequence length="143" mass="15454">MPASNINVYDASAGRAACNGFRTTKKTATRPSGPDEILFRSANAPTRYAEDDIYAADRELRDAGRTLPDSDLLRQILVYVSEYYKGGDERLDYHSMDETALLAMGILIEEAAREALGKEGDAVLVQSDVEGSGSEAESEGSGR</sequence>
<name>A0A6A7BT27_9PEZI</name>